<organism evidence="1 2">
    <name type="scientific">Galerina marginata (strain CBS 339.88)</name>
    <dbReference type="NCBI Taxonomy" id="685588"/>
    <lineage>
        <taxon>Eukaryota</taxon>
        <taxon>Fungi</taxon>
        <taxon>Dikarya</taxon>
        <taxon>Basidiomycota</taxon>
        <taxon>Agaricomycotina</taxon>
        <taxon>Agaricomycetes</taxon>
        <taxon>Agaricomycetidae</taxon>
        <taxon>Agaricales</taxon>
        <taxon>Agaricineae</taxon>
        <taxon>Strophariaceae</taxon>
        <taxon>Galerina</taxon>
    </lineage>
</organism>
<accession>A0A067TQR9</accession>
<dbReference type="EMBL" id="KL142371">
    <property type="protein sequence ID" value="KDR81318.1"/>
    <property type="molecule type" value="Genomic_DNA"/>
</dbReference>
<reference evidence="2" key="1">
    <citation type="journal article" date="2014" name="Proc. Natl. Acad. Sci. U.S.A.">
        <title>Extensive sampling of basidiomycete genomes demonstrates inadequacy of the white-rot/brown-rot paradigm for wood decay fungi.</title>
        <authorList>
            <person name="Riley R."/>
            <person name="Salamov A.A."/>
            <person name="Brown D.W."/>
            <person name="Nagy L.G."/>
            <person name="Floudas D."/>
            <person name="Held B.W."/>
            <person name="Levasseur A."/>
            <person name="Lombard V."/>
            <person name="Morin E."/>
            <person name="Otillar R."/>
            <person name="Lindquist E.A."/>
            <person name="Sun H."/>
            <person name="LaButti K.M."/>
            <person name="Schmutz J."/>
            <person name="Jabbour D."/>
            <person name="Luo H."/>
            <person name="Baker S.E."/>
            <person name="Pisabarro A.G."/>
            <person name="Walton J.D."/>
            <person name="Blanchette R.A."/>
            <person name="Henrissat B."/>
            <person name="Martin F."/>
            <person name="Cullen D."/>
            <person name="Hibbett D.S."/>
            <person name="Grigoriev I.V."/>
        </authorList>
    </citation>
    <scope>NUCLEOTIDE SEQUENCE [LARGE SCALE GENOMIC DNA]</scope>
    <source>
        <strain evidence="2">CBS 339.88</strain>
    </source>
</reference>
<name>A0A067TQR9_GALM3</name>
<evidence type="ECO:0000313" key="1">
    <source>
        <dbReference type="EMBL" id="KDR81318.1"/>
    </source>
</evidence>
<dbReference type="OrthoDB" id="3058706at2759"/>
<keyword evidence="2" id="KW-1185">Reference proteome</keyword>
<protein>
    <recommendedName>
        <fullName evidence="3">F-box domain-containing protein</fullName>
    </recommendedName>
</protein>
<evidence type="ECO:0000313" key="2">
    <source>
        <dbReference type="Proteomes" id="UP000027222"/>
    </source>
</evidence>
<sequence length="539" mass="61097">MSNLKLTDSLGLPAPCHPLSQQNGQNHNNISGLKPSIISLHDDILWQIFLLNADMVDESEDKDAVAAIDTLRYSSQVCSKWRQIILSFSSLWGQVINFSRLEDDDWREEVLRRTGRSLLSVFWGPPSQASLCEVSVTEILKHHWDRIRWLELDVTNHDFGSDYSIKQFWKVFQRPSKVLETFRVFFDRTDRKPVDIISPSNFVIFNNTAPALRVFCAPNMRFKLDAPWLANLRFLALTGQVSAYDVIRAIPHMPLLECLTDETSNAIACNGVGLPSLPQITPSSIKKLILSSSSDIGPYINLLSQIKPAAGCYLDFSHTRLTFDAEMLTLADRVLYSYSRCCDLPSANDISFELHRYQFNFEAHIPGEGQFRFKLIYYTKLPRDIIKALFAALPSVNFQHVKTLTLGISPTTFKPNNRRITEFILSVPSVETLTVNPKTLRFLLNIPTDNFALSFPLLHTVEISSYLRGEGLSTIKEFLTSRISSGRPVEVLSLPINLDARTDLRSLEEFTGLTIILQCDGQEYEHICGDGRIDDLLFT</sequence>
<gene>
    <name evidence="1" type="ORF">GALMADRAFT_136327</name>
</gene>
<evidence type="ECO:0008006" key="3">
    <source>
        <dbReference type="Google" id="ProtNLM"/>
    </source>
</evidence>
<dbReference type="AlphaFoldDB" id="A0A067TQR9"/>
<dbReference type="Proteomes" id="UP000027222">
    <property type="component" value="Unassembled WGS sequence"/>
</dbReference>
<dbReference type="HOGENOM" id="CLU_030662_0_0_1"/>
<proteinExistence type="predicted"/>